<feature type="region of interest" description="Disordered" evidence="8">
    <location>
        <begin position="484"/>
        <end position="509"/>
    </location>
</feature>
<comment type="subcellular location">
    <subcellularLocation>
        <location evidence="1">Membrane</location>
        <topology evidence="1">Multi-pass membrane protein</topology>
    </subcellularLocation>
</comment>
<feature type="transmembrane region" description="Helical" evidence="9">
    <location>
        <begin position="272"/>
        <end position="294"/>
    </location>
</feature>
<dbReference type="InterPro" id="IPR050360">
    <property type="entry name" value="MFS_Sugar_Transporters"/>
</dbReference>
<feature type="transmembrane region" description="Helical" evidence="9">
    <location>
        <begin position="314"/>
        <end position="334"/>
    </location>
</feature>
<dbReference type="InterPro" id="IPR036259">
    <property type="entry name" value="MFS_trans_sf"/>
</dbReference>
<evidence type="ECO:0000313" key="11">
    <source>
        <dbReference type="EMBL" id="KAL2291227.1"/>
    </source>
</evidence>
<evidence type="ECO:0000256" key="1">
    <source>
        <dbReference type="ARBA" id="ARBA00004141"/>
    </source>
</evidence>
<keyword evidence="6 9" id="KW-0472">Membrane</keyword>
<feature type="domain" description="Major facilitator superfamily (MFS) profile" evidence="10">
    <location>
        <begin position="24"/>
        <end position="461"/>
    </location>
</feature>
<organism evidence="11 12">
    <name type="scientific">Diaporthe vaccinii</name>
    <dbReference type="NCBI Taxonomy" id="105482"/>
    <lineage>
        <taxon>Eukaryota</taxon>
        <taxon>Fungi</taxon>
        <taxon>Dikarya</taxon>
        <taxon>Ascomycota</taxon>
        <taxon>Pezizomycotina</taxon>
        <taxon>Sordariomycetes</taxon>
        <taxon>Sordariomycetidae</taxon>
        <taxon>Diaporthales</taxon>
        <taxon>Diaporthaceae</taxon>
        <taxon>Diaporthe</taxon>
        <taxon>Diaporthe eres species complex</taxon>
    </lineage>
</organism>
<evidence type="ECO:0000259" key="10">
    <source>
        <dbReference type="PROSITE" id="PS50850"/>
    </source>
</evidence>
<feature type="transmembrane region" description="Helical" evidence="9">
    <location>
        <begin position="368"/>
        <end position="389"/>
    </location>
</feature>
<evidence type="ECO:0000256" key="6">
    <source>
        <dbReference type="ARBA" id="ARBA00023136"/>
    </source>
</evidence>
<dbReference type="PROSITE" id="PS00216">
    <property type="entry name" value="SUGAR_TRANSPORT_1"/>
    <property type="match status" value="1"/>
</dbReference>
<protein>
    <recommendedName>
        <fullName evidence="10">Major facilitator superfamily (MFS) profile domain-containing protein</fullName>
    </recommendedName>
</protein>
<feature type="transmembrane region" description="Helical" evidence="9">
    <location>
        <begin position="410"/>
        <end position="432"/>
    </location>
</feature>
<feature type="transmembrane region" description="Helical" evidence="9">
    <location>
        <begin position="12"/>
        <end position="34"/>
    </location>
</feature>
<dbReference type="SUPFAM" id="SSF103473">
    <property type="entry name" value="MFS general substrate transporter"/>
    <property type="match status" value="1"/>
</dbReference>
<evidence type="ECO:0000256" key="5">
    <source>
        <dbReference type="ARBA" id="ARBA00022989"/>
    </source>
</evidence>
<dbReference type="InterPro" id="IPR003663">
    <property type="entry name" value="Sugar/inositol_transpt"/>
</dbReference>
<feature type="transmembrane region" description="Helical" evidence="9">
    <location>
        <begin position="54"/>
        <end position="79"/>
    </location>
</feature>
<proteinExistence type="inferred from homology"/>
<accession>A0ABR4F953</accession>
<dbReference type="NCBIfam" id="TIGR00879">
    <property type="entry name" value="SP"/>
    <property type="match status" value="1"/>
</dbReference>
<reference evidence="11 12" key="1">
    <citation type="submission" date="2024-03" db="EMBL/GenBank/DDBJ databases">
        <title>A high-quality draft genome sequence of Diaporthe vaccinii, a causative agent of upright dieback and viscid rot disease in cranberry plants.</title>
        <authorList>
            <person name="Sarrasin M."/>
            <person name="Lang B.F."/>
            <person name="Burger G."/>
        </authorList>
    </citation>
    <scope>NUCLEOTIDE SEQUENCE [LARGE SCALE GENOMIC DNA]</scope>
    <source>
        <strain evidence="11 12">IS7</strain>
    </source>
</reference>
<keyword evidence="12" id="KW-1185">Reference proteome</keyword>
<dbReference type="InterPro" id="IPR005828">
    <property type="entry name" value="MFS_sugar_transport-like"/>
</dbReference>
<dbReference type="InterPro" id="IPR005829">
    <property type="entry name" value="Sugar_transporter_CS"/>
</dbReference>
<feature type="transmembrane region" description="Helical" evidence="9">
    <location>
        <begin position="150"/>
        <end position="171"/>
    </location>
</feature>
<feature type="compositionally biased region" description="Basic and acidic residues" evidence="8">
    <location>
        <begin position="487"/>
        <end position="509"/>
    </location>
</feature>
<dbReference type="InterPro" id="IPR020846">
    <property type="entry name" value="MFS_dom"/>
</dbReference>
<dbReference type="Gene3D" id="1.20.1250.20">
    <property type="entry name" value="MFS general substrate transporter like domains"/>
    <property type="match status" value="1"/>
</dbReference>
<evidence type="ECO:0000256" key="7">
    <source>
        <dbReference type="RuleBase" id="RU003346"/>
    </source>
</evidence>
<comment type="caution">
    <text evidence="11">The sequence shown here is derived from an EMBL/GenBank/DDBJ whole genome shotgun (WGS) entry which is preliminary data.</text>
</comment>
<evidence type="ECO:0000256" key="3">
    <source>
        <dbReference type="ARBA" id="ARBA00022448"/>
    </source>
</evidence>
<name>A0ABR4F953_9PEZI</name>
<keyword evidence="4 9" id="KW-0812">Transmembrane</keyword>
<dbReference type="PANTHER" id="PTHR48022:SF31">
    <property type="entry name" value="HEXOSE TRANSPORTER"/>
    <property type="match status" value="1"/>
</dbReference>
<dbReference type="PANTHER" id="PTHR48022">
    <property type="entry name" value="PLASTIDIC GLUCOSE TRANSPORTER 4"/>
    <property type="match status" value="1"/>
</dbReference>
<feature type="transmembrane region" description="Helical" evidence="9">
    <location>
        <begin position="438"/>
        <end position="457"/>
    </location>
</feature>
<evidence type="ECO:0000256" key="9">
    <source>
        <dbReference type="SAM" id="Phobius"/>
    </source>
</evidence>
<gene>
    <name evidence="11" type="ORF">FJTKL_13863</name>
</gene>
<dbReference type="EMBL" id="JBAWTH010000007">
    <property type="protein sequence ID" value="KAL2291227.1"/>
    <property type="molecule type" value="Genomic_DNA"/>
</dbReference>
<sequence>MASFQRQYVSKLVPANVTVLTVLLVLVAVANSATLGYDSSVMSGLLILPSYTEYFQLTTATTGLNNAAMWVGGILGSFVMQPVPDRFGRKGAILGACLVSFVGIALQAGAQNIAMFVAARIIIGFGTALSNMAAPLLLGELLPARKRGRILGIFFSCYYVGSLASSIVNYGSQHIPTTWAWRLPSMLQLIPSALSLVLLPLVPESPRWLISKGHEEHAQEVLVVMQGAGNEDVDGAASAVLEIKAVISKEAQDMPGNPWRELLATPGNRKRLFILVVFGSMISTLGNFVISFYLNDILEQSGVRDTNTKLQISVGLSCWCFVVAISGSFMLDVIGRRLQTLISMAGMIATLYITGGLIKIYGASDNESGIYGTIAVIFLFQGFYSFAITPMTSLYPTEIAQYKVRAASIAVFRFFDGGFGLCFSFAMAYAMAELGWRFYLINASWNIIFALIVFFFFPETRALKLEEISILFEGPQVIEAALNENSSSKDENSLPDKKRPSVSTDPREP</sequence>
<keyword evidence="5 9" id="KW-1133">Transmembrane helix</keyword>
<feature type="transmembrane region" description="Helical" evidence="9">
    <location>
        <begin position="91"/>
        <end position="110"/>
    </location>
</feature>
<dbReference type="PROSITE" id="PS50850">
    <property type="entry name" value="MFS"/>
    <property type="match status" value="1"/>
</dbReference>
<evidence type="ECO:0000256" key="4">
    <source>
        <dbReference type="ARBA" id="ARBA00022692"/>
    </source>
</evidence>
<feature type="transmembrane region" description="Helical" evidence="9">
    <location>
        <begin position="116"/>
        <end position="138"/>
    </location>
</feature>
<keyword evidence="3 7" id="KW-0813">Transport</keyword>
<feature type="transmembrane region" description="Helical" evidence="9">
    <location>
        <begin position="183"/>
        <end position="202"/>
    </location>
</feature>
<feature type="transmembrane region" description="Helical" evidence="9">
    <location>
        <begin position="341"/>
        <end position="362"/>
    </location>
</feature>
<evidence type="ECO:0000256" key="8">
    <source>
        <dbReference type="SAM" id="MobiDB-lite"/>
    </source>
</evidence>
<evidence type="ECO:0000313" key="12">
    <source>
        <dbReference type="Proteomes" id="UP001600888"/>
    </source>
</evidence>
<dbReference type="Pfam" id="PF00083">
    <property type="entry name" value="Sugar_tr"/>
    <property type="match status" value="1"/>
</dbReference>
<dbReference type="Proteomes" id="UP001600888">
    <property type="component" value="Unassembled WGS sequence"/>
</dbReference>
<evidence type="ECO:0000256" key="2">
    <source>
        <dbReference type="ARBA" id="ARBA00010992"/>
    </source>
</evidence>
<comment type="similarity">
    <text evidence="2 7">Belongs to the major facilitator superfamily. Sugar transporter (TC 2.A.1.1) family.</text>
</comment>